<evidence type="ECO:0000313" key="1">
    <source>
        <dbReference type="EMBL" id="OOO82792.1"/>
    </source>
</evidence>
<reference evidence="1" key="1">
    <citation type="submission" date="2017-02" db="EMBL/GenBank/DDBJ databases">
        <title>Shigella draft genomes.</title>
        <authorList>
            <person name="Weis A.M."/>
            <person name="Weimer B.C."/>
            <person name="Gilpin B."/>
        </authorList>
    </citation>
    <scope>NUCLEOTIDE SEQUENCE [LARGE SCALE GENOMIC DNA]</scope>
    <source>
        <strain evidence="1">BCW_4868</strain>
    </source>
</reference>
<dbReference type="InterPro" id="IPR018490">
    <property type="entry name" value="cNMP-bd_dom_sf"/>
</dbReference>
<dbReference type="SUPFAM" id="SSF51206">
    <property type="entry name" value="cAMP-binding domain-like"/>
    <property type="match status" value="1"/>
</dbReference>
<gene>
    <name evidence="1" type="ORF">AJR17_008395</name>
</gene>
<name>A0A1S9JIU3_SHIBO</name>
<comment type="caution">
    <text evidence="1">The sequence shown here is derived from an EMBL/GenBank/DDBJ whole genome shotgun (WGS) entry which is preliminary data.</text>
</comment>
<sequence>MPVKDLTGITAKDAQMLSVVKPLQEFGKLDKCLSRYGTRFEFNNEKQVIFSSDVNNEDTFVILEGVISLRREENVLIGITQAPYIMGLADGLMKNDIPYKLISEGNCTGYHLPAKQTITLIEQNQLWRDAFYWLA</sequence>
<protein>
    <submittedName>
        <fullName evidence="1">Uncharacterized protein</fullName>
    </submittedName>
</protein>
<organism evidence="1">
    <name type="scientific">Shigella boydii</name>
    <dbReference type="NCBI Taxonomy" id="621"/>
    <lineage>
        <taxon>Bacteria</taxon>
        <taxon>Pseudomonadati</taxon>
        <taxon>Pseudomonadota</taxon>
        <taxon>Gammaproteobacteria</taxon>
        <taxon>Enterobacterales</taxon>
        <taxon>Enterobacteriaceae</taxon>
        <taxon>Shigella</taxon>
    </lineage>
</organism>
<dbReference type="EMBL" id="MSJS02000025">
    <property type="protein sequence ID" value="OOO82792.1"/>
    <property type="molecule type" value="Genomic_DNA"/>
</dbReference>
<dbReference type="AlphaFoldDB" id="A0A1S9JIU3"/>
<proteinExistence type="predicted"/>
<dbReference type="Proteomes" id="UP000868349">
    <property type="component" value="Unassembled WGS sequence"/>
</dbReference>
<accession>A0A1S9JIU3</accession>